<dbReference type="PROSITE" id="PS00108">
    <property type="entry name" value="PROTEIN_KINASE_ST"/>
    <property type="match status" value="1"/>
</dbReference>
<evidence type="ECO:0000313" key="12">
    <source>
        <dbReference type="Proteomes" id="UP000692954"/>
    </source>
</evidence>
<dbReference type="PROSITE" id="PS50011">
    <property type="entry name" value="PROTEIN_KINASE_DOM"/>
    <property type="match status" value="1"/>
</dbReference>
<dbReference type="PROSITE" id="PS00107">
    <property type="entry name" value="PROTEIN_KINASE_ATP"/>
    <property type="match status" value="1"/>
</dbReference>
<evidence type="ECO:0000256" key="5">
    <source>
        <dbReference type="ARBA" id="ARBA00022777"/>
    </source>
</evidence>
<organism evidence="11 12">
    <name type="scientific">Paramecium sonneborni</name>
    <dbReference type="NCBI Taxonomy" id="65129"/>
    <lineage>
        <taxon>Eukaryota</taxon>
        <taxon>Sar</taxon>
        <taxon>Alveolata</taxon>
        <taxon>Ciliophora</taxon>
        <taxon>Intramacronucleata</taxon>
        <taxon>Oligohymenophorea</taxon>
        <taxon>Peniculida</taxon>
        <taxon>Parameciidae</taxon>
        <taxon>Paramecium</taxon>
    </lineage>
</organism>
<evidence type="ECO:0008006" key="13">
    <source>
        <dbReference type="Google" id="ProtNLM"/>
    </source>
</evidence>
<accession>A0A8S1KGN0</accession>
<dbReference type="Proteomes" id="UP000692954">
    <property type="component" value="Unassembled WGS sequence"/>
</dbReference>
<comment type="cofactor">
    <cofactor evidence="1">
        <name>Mg(2+)</name>
        <dbReference type="ChEBI" id="CHEBI:18420"/>
    </cofactor>
</comment>
<feature type="domain" description="Protein kinase" evidence="9">
    <location>
        <begin position="111"/>
        <end position="367"/>
    </location>
</feature>
<dbReference type="PANTHER" id="PTHR24349">
    <property type="entry name" value="SERINE/THREONINE-PROTEIN KINASE"/>
    <property type="match status" value="1"/>
</dbReference>
<dbReference type="InterPro" id="IPR002048">
    <property type="entry name" value="EF_hand_dom"/>
</dbReference>
<dbReference type="InterPro" id="IPR018247">
    <property type="entry name" value="EF_Hand_1_Ca_BS"/>
</dbReference>
<dbReference type="AlphaFoldDB" id="A0A8S1KGN0"/>
<evidence type="ECO:0000256" key="3">
    <source>
        <dbReference type="ARBA" id="ARBA00022679"/>
    </source>
</evidence>
<dbReference type="InterPro" id="IPR017441">
    <property type="entry name" value="Protein_kinase_ATP_BS"/>
</dbReference>
<dbReference type="PROSITE" id="PS50222">
    <property type="entry name" value="EF_HAND_2"/>
    <property type="match status" value="4"/>
</dbReference>
<feature type="domain" description="EF-hand" evidence="10">
    <location>
        <begin position="484"/>
        <end position="519"/>
    </location>
</feature>
<evidence type="ECO:0000256" key="6">
    <source>
        <dbReference type="ARBA" id="ARBA00022840"/>
    </source>
</evidence>
<dbReference type="SMART" id="SM00054">
    <property type="entry name" value="EFh"/>
    <property type="match status" value="4"/>
</dbReference>
<gene>
    <name evidence="11" type="ORF">PSON_ATCC_30995.1.T0070339</name>
</gene>
<dbReference type="CDD" id="cd00051">
    <property type="entry name" value="EFh"/>
    <property type="match status" value="2"/>
</dbReference>
<evidence type="ECO:0000313" key="11">
    <source>
        <dbReference type="EMBL" id="CAD8053433.1"/>
    </source>
</evidence>
<dbReference type="CDD" id="cd05117">
    <property type="entry name" value="STKc_CAMK"/>
    <property type="match status" value="1"/>
</dbReference>
<comment type="similarity">
    <text evidence="7">Belongs to the protein kinase superfamily. Ser/Thr protein kinase family. CDPK subfamily.</text>
</comment>
<proteinExistence type="inferred from homology"/>
<feature type="domain" description="EF-hand" evidence="10">
    <location>
        <begin position="520"/>
        <end position="552"/>
    </location>
</feature>
<dbReference type="OrthoDB" id="40902at2759"/>
<evidence type="ECO:0000256" key="1">
    <source>
        <dbReference type="ARBA" id="ARBA00001946"/>
    </source>
</evidence>
<dbReference type="InterPro" id="IPR050205">
    <property type="entry name" value="CDPK_Ser/Thr_kinases"/>
</dbReference>
<dbReference type="EMBL" id="CAJJDN010000007">
    <property type="protein sequence ID" value="CAD8053433.1"/>
    <property type="molecule type" value="Genomic_DNA"/>
</dbReference>
<dbReference type="InterPro" id="IPR000719">
    <property type="entry name" value="Prot_kinase_dom"/>
</dbReference>
<keyword evidence="6 8" id="KW-0067">ATP-binding</keyword>
<feature type="binding site" evidence="8">
    <location>
        <position position="144"/>
    </location>
    <ligand>
        <name>ATP</name>
        <dbReference type="ChEBI" id="CHEBI:30616"/>
    </ligand>
</feature>
<dbReference type="GO" id="GO:0004674">
    <property type="term" value="F:protein serine/threonine kinase activity"/>
    <property type="evidence" value="ECO:0007669"/>
    <property type="project" value="UniProtKB-KW"/>
</dbReference>
<reference evidence="11" key="1">
    <citation type="submission" date="2021-01" db="EMBL/GenBank/DDBJ databases">
        <authorList>
            <consortium name="Genoscope - CEA"/>
            <person name="William W."/>
        </authorList>
    </citation>
    <scope>NUCLEOTIDE SEQUENCE</scope>
</reference>
<evidence type="ECO:0000256" key="4">
    <source>
        <dbReference type="ARBA" id="ARBA00022741"/>
    </source>
</evidence>
<dbReference type="FunFam" id="1.10.510.10:FF:001463">
    <property type="entry name" value="Uncharacterized protein"/>
    <property type="match status" value="1"/>
</dbReference>
<dbReference type="Pfam" id="PF13499">
    <property type="entry name" value="EF-hand_7"/>
    <property type="match status" value="2"/>
</dbReference>
<keyword evidence="2" id="KW-0723">Serine/threonine-protein kinase</keyword>
<dbReference type="FunFam" id="3.30.200.20:FF:000938">
    <property type="entry name" value="Uncharacterized protein"/>
    <property type="match status" value="1"/>
</dbReference>
<keyword evidence="5" id="KW-0418">Kinase</keyword>
<feature type="domain" description="EF-hand" evidence="10">
    <location>
        <begin position="409"/>
        <end position="444"/>
    </location>
</feature>
<evidence type="ECO:0000256" key="8">
    <source>
        <dbReference type="PROSITE-ProRule" id="PRU10141"/>
    </source>
</evidence>
<keyword evidence="12" id="KW-1185">Reference proteome</keyword>
<evidence type="ECO:0000256" key="2">
    <source>
        <dbReference type="ARBA" id="ARBA00022527"/>
    </source>
</evidence>
<dbReference type="PROSITE" id="PS00018">
    <property type="entry name" value="EF_HAND_1"/>
    <property type="match status" value="4"/>
</dbReference>
<evidence type="ECO:0000259" key="10">
    <source>
        <dbReference type="PROSITE" id="PS50222"/>
    </source>
</evidence>
<feature type="domain" description="EF-hand" evidence="10">
    <location>
        <begin position="448"/>
        <end position="483"/>
    </location>
</feature>
<dbReference type="SMART" id="SM00220">
    <property type="entry name" value="S_TKc"/>
    <property type="match status" value="1"/>
</dbReference>
<evidence type="ECO:0000256" key="7">
    <source>
        <dbReference type="ARBA" id="ARBA00024334"/>
    </source>
</evidence>
<keyword evidence="3" id="KW-0808">Transferase</keyword>
<protein>
    <recommendedName>
        <fullName evidence="13">Protein kinase-like domain</fullName>
    </recommendedName>
</protein>
<dbReference type="GO" id="GO:0005524">
    <property type="term" value="F:ATP binding"/>
    <property type="evidence" value="ECO:0007669"/>
    <property type="project" value="UniProtKB-UniRule"/>
</dbReference>
<dbReference type="FunFam" id="1.10.238.10:FF:000199">
    <property type="entry name" value="Uncharacterized protein"/>
    <property type="match status" value="1"/>
</dbReference>
<evidence type="ECO:0000259" key="9">
    <source>
        <dbReference type="PROSITE" id="PS50011"/>
    </source>
</evidence>
<comment type="caution">
    <text evidence="11">The sequence shown here is derived from an EMBL/GenBank/DDBJ whole genome shotgun (WGS) entry which is preliminary data.</text>
</comment>
<keyword evidence="4 8" id="KW-0547">Nucleotide-binding</keyword>
<dbReference type="GO" id="GO:0005509">
    <property type="term" value="F:calcium ion binding"/>
    <property type="evidence" value="ECO:0007669"/>
    <property type="project" value="InterPro"/>
</dbReference>
<sequence>MGCCQGNKQDMDQQNEQVKELIEYQQPEYKANILDLNSEVYKVEQIQERNGEADQTQKKETNYSQEIKSAKKEENSQTRSIVQQQEQEKQWAIKQTMFVRINSKKNVSEFYVIKEMLGEGGFGKVYKAVHRQTGMIRAIKLILKSKLNKEDQEKLLEETSILMDIDHPNIVKLYEMFQDENSYYLISEYCDGGELFEKIKFVQILTEKEIASYMKQILSAVSYCHSKGIVHRDLKPENILFDSKSQGATLKIIDFGASAKLKEDEKLNKKIGTPFYVAPEVLNGSYDEKCDIWSLGVVLYILLCGYPPFFGHSEEEVLAKVRKGTYQFDSNDWSRVSMQAKDLIRRMLFYDPSFRIGASDAYQHAWISNNKAKGQVNNLSLKRLQDFDSKNKLKYAILQFITVQVVSNQQKNDLQKIFLDIDRNGDGTVSKEELLAAYLKMYKGDTIAAQHIVEELFPQLDANKSGKVDFSEFISASINRDKTLSKKKIEQSFKLFDLDGNGYITKQEINELFGNEIDEKMWEDILKDCDINQDGMISLNEFITLLESTIQQNSKLKH</sequence>
<dbReference type="InterPro" id="IPR008271">
    <property type="entry name" value="Ser/Thr_kinase_AS"/>
</dbReference>
<dbReference type="Pfam" id="PF00069">
    <property type="entry name" value="Pkinase"/>
    <property type="match status" value="1"/>
</dbReference>
<name>A0A8S1KGN0_9CILI</name>